<protein>
    <recommendedName>
        <fullName evidence="1">Bbp19-like phage domain-containing protein</fullName>
    </recommendedName>
</protein>
<accession>A0A6J5NZY0</accession>
<dbReference type="EMBL" id="LR796768">
    <property type="protein sequence ID" value="CAB4165230.1"/>
    <property type="molecule type" value="Genomic_DNA"/>
</dbReference>
<name>A0A6J5NZY0_9CAUD</name>
<proteinExistence type="predicted"/>
<evidence type="ECO:0000259" key="1">
    <source>
        <dbReference type="Pfam" id="PF25181"/>
    </source>
</evidence>
<dbReference type="InterPro" id="IPR057447">
    <property type="entry name" value="Bbp19-like_phage"/>
</dbReference>
<gene>
    <name evidence="2" type="ORF">UFOVP821_28</name>
</gene>
<evidence type="ECO:0000313" key="2">
    <source>
        <dbReference type="EMBL" id="CAB4165230.1"/>
    </source>
</evidence>
<organism evidence="2">
    <name type="scientific">uncultured Caudovirales phage</name>
    <dbReference type="NCBI Taxonomy" id="2100421"/>
    <lineage>
        <taxon>Viruses</taxon>
        <taxon>Duplodnaviria</taxon>
        <taxon>Heunggongvirae</taxon>
        <taxon>Uroviricota</taxon>
        <taxon>Caudoviricetes</taxon>
        <taxon>Peduoviridae</taxon>
        <taxon>Maltschvirus</taxon>
        <taxon>Maltschvirus maltsch</taxon>
    </lineage>
</organism>
<feature type="domain" description="Bbp19-like phage" evidence="1">
    <location>
        <begin position="32"/>
        <end position="92"/>
    </location>
</feature>
<dbReference type="Pfam" id="PF25181">
    <property type="entry name" value="Phage_Bbp19"/>
    <property type="match status" value="1"/>
</dbReference>
<sequence length="104" mass="12046">MGRKNDDLDDDPRALRDEAARQAKQQEVNDLRTVMSTRAGRRFIWRLLDATGVYRSSYTGNADTYFREGARNVGLVLIRDIHEHCFDKYIEAMHERKDGQDDAA</sequence>
<reference evidence="2" key="1">
    <citation type="submission" date="2020-04" db="EMBL/GenBank/DDBJ databases">
        <authorList>
            <person name="Chiriac C."/>
            <person name="Salcher M."/>
            <person name="Ghai R."/>
            <person name="Kavagutti S V."/>
        </authorList>
    </citation>
    <scope>NUCLEOTIDE SEQUENCE</scope>
</reference>